<feature type="region of interest" description="Disordered" evidence="1">
    <location>
        <begin position="57"/>
        <end position="84"/>
    </location>
</feature>
<gene>
    <name evidence="2" type="ORF">AHIS1636_15200</name>
</gene>
<feature type="region of interest" description="Disordered" evidence="1">
    <location>
        <begin position="1"/>
        <end position="40"/>
    </location>
</feature>
<dbReference type="EMBL" id="BRVS01000005">
    <property type="protein sequence ID" value="GLB67081.1"/>
    <property type="molecule type" value="Genomic_DNA"/>
</dbReference>
<proteinExistence type="predicted"/>
<evidence type="ECO:0000313" key="3">
    <source>
        <dbReference type="Proteomes" id="UP001209654"/>
    </source>
</evidence>
<accession>A0ABQ5MSZ9</accession>
<comment type="caution">
    <text evidence="2">The sequence shown here is derived from an EMBL/GenBank/DDBJ whole genome shotgun (WGS) entry which is preliminary data.</text>
</comment>
<dbReference type="Proteomes" id="UP001209654">
    <property type="component" value="Unassembled WGS sequence"/>
</dbReference>
<protein>
    <submittedName>
        <fullName evidence="2">Uncharacterized protein</fullName>
    </submittedName>
</protein>
<evidence type="ECO:0000256" key="1">
    <source>
        <dbReference type="SAM" id="MobiDB-lite"/>
    </source>
</evidence>
<reference evidence="2 3" key="1">
    <citation type="journal article" date="2023" name="Int. J. Syst. Evol. Microbiol.">
        <title>Arthrobacter mangrovi sp. nov., an actinobacterium isolated from the rhizosphere of a mangrove.</title>
        <authorList>
            <person name="Hamada M."/>
            <person name="Saitou S."/>
            <person name="Enomoto N."/>
            <person name="Nanri K."/>
            <person name="Hidaka K."/>
            <person name="Miura T."/>
            <person name="Tamura T."/>
        </authorList>
    </citation>
    <scope>NUCLEOTIDE SEQUENCE [LARGE SCALE GENOMIC DNA]</scope>
    <source>
        <strain evidence="2 3">NBRC 112813</strain>
    </source>
</reference>
<evidence type="ECO:0000313" key="2">
    <source>
        <dbReference type="EMBL" id="GLB67081.1"/>
    </source>
</evidence>
<keyword evidence="3" id="KW-1185">Reference proteome</keyword>
<name>A0ABQ5MSZ9_9MICC</name>
<sequence length="84" mass="9026">MADADDGGAPVPSWGAGGAVVQAASSRDEAASIPNARRREPSNFTYLTVPLRRIEIGPPPQRCVPETQFRRRVPDDNAADQEPV</sequence>
<organism evidence="2 3">
    <name type="scientific">Arthrobacter mangrovi</name>
    <dbReference type="NCBI Taxonomy" id="2966350"/>
    <lineage>
        <taxon>Bacteria</taxon>
        <taxon>Bacillati</taxon>
        <taxon>Actinomycetota</taxon>
        <taxon>Actinomycetes</taxon>
        <taxon>Micrococcales</taxon>
        <taxon>Micrococcaceae</taxon>
        <taxon>Arthrobacter</taxon>
    </lineage>
</organism>